<dbReference type="KEGG" id="acad:UA74_13755"/>
<dbReference type="Proteomes" id="UP000185511">
    <property type="component" value="Chromosome"/>
</dbReference>
<evidence type="ECO:0000313" key="2">
    <source>
        <dbReference type="Proteomes" id="UP000185511"/>
    </source>
</evidence>
<organism evidence="1 2">
    <name type="scientific">Actinoalloteichus fjordicus</name>
    <dbReference type="NCBI Taxonomy" id="1612552"/>
    <lineage>
        <taxon>Bacteria</taxon>
        <taxon>Bacillati</taxon>
        <taxon>Actinomycetota</taxon>
        <taxon>Actinomycetes</taxon>
        <taxon>Pseudonocardiales</taxon>
        <taxon>Pseudonocardiaceae</taxon>
        <taxon>Actinoalloteichus</taxon>
    </lineage>
</organism>
<dbReference type="EMBL" id="CP016076">
    <property type="protein sequence ID" value="APU14809.1"/>
    <property type="molecule type" value="Genomic_DNA"/>
</dbReference>
<dbReference type="AlphaFoldDB" id="A0AAC9PRV5"/>
<proteinExistence type="predicted"/>
<reference evidence="2" key="1">
    <citation type="submission" date="2016-06" db="EMBL/GenBank/DDBJ databases">
        <title>Complete genome sequence of Actinoalloteichus fjordicus DSM 46855 (=ADI127-17), type strain of the new species Actinoalloteichus fjordicus.</title>
        <authorList>
            <person name="Ruckert C."/>
            <person name="Nouioui I."/>
            <person name="Willmese J."/>
            <person name="van Wezel G."/>
            <person name="Klenk H.-P."/>
            <person name="Kalinowski J."/>
            <person name="Zotchev S.B."/>
        </authorList>
    </citation>
    <scope>NUCLEOTIDE SEQUENCE [LARGE SCALE GENOMIC DNA]</scope>
    <source>
        <strain evidence="2">ADI127-7</strain>
    </source>
</reference>
<gene>
    <name evidence="1" type="ORF">UA74_13755</name>
</gene>
<keyword evidence="2" id="KW-1185">Reference proteome</keyword>
<protein>
    <submittedName>
        <fullName evidence="1">Uncharacterized protein</fullName>
    </submittedName>
</protein>
<name>A0AAC9PRV5_9PSEU</name>
<accession>A0AAC9PRV5</accession>
<evidence type="ECO:0000313" key="1">
    <source>
        <dbReference type="EMBL" id="APU14809.1"/>
    </source>
</evidence>
<sequence length="61" mass="7041">MPPCLYRGIAVRDVVRLSDVDRHARQTVRSDTACRPTLALPKRPATRPVDQQPFIPRCWRT</sequence>